<sequence>MERWSREVTPQSKLVWLEVLGVPLSCWSSTFLKKVGSVIGETVMVDESTTQRRRLDKGMVLVLSPLGQKCPEMIEVFEGGDIGKVIDDSSNAKLVSKKGKEIGSDGEDNSRTSDFDKGMWLDRGNGLLDGDCLKKRDGKSGLKINGIDSGLIQTSINKLDGSELVWLRFKLSIPVKWTSNDEVFNVSNMMNVRDFCLAAKGQGMKTRRFKYKMSWIFEKQISKVIDMGTALGFDFNGKGVRMADIFVRAFVKLKGDRSKLAKSWSCVVVLG</sequence>
<protein>
    <recommendedName>
        <fullName evidence="3">DUF4283 domain-containing protein</fullName>
    </recommendedName>
</protein>
<dbReference type="Proteomes" id="UP001280121">
    <property type="component" value="Unassembled WGS sequence"/>
</dbReference>
<proteinExistence type="predicted"/>
<organism evidence="1 2">
    <name type="scientific">Dipteronia dyeriana</name>
    <dbReference type="NCBI Taxonomy" id="168575"/>
    <lineage>
        <taxon>Eukaryota</taxon>
        <taxon>Viridiplantae</taxon>
        <taxon>Streptophyta</taxon>
        <taxon>Embryophyta</taxon>
        <taxon>Tracheophyta</taxon>
        <taxon>Spermatophyta</taxon>
        <taxon>Magnoliopsida</taxon>
        <taxon>eudicotyledons</taxon>
        <taxon>Gunneridae</taxon>
        <taxon>Pentapetalae</taxon>
        <taxon>rosids</taxon>
        <taxon>malvids</taxon>
        <taxon>Sapindales</taxon>
        <taxon>Sapindaceae</taxon>
        <taxon>Hippocastanoideae</taxon>
        <taxon>Acereae</taxon>
        <taxon>Dipteronia</taxon>
    </lineage>
</organism>
<reference evidence="1" key="1">
    <citation type="journal article" date="2023" name="Plant J.">
        <title>Genome sequences and population genomics provide insights into the demographic history, inbreeding, and mutation load of two 'living fossil' tree species of Dipteronia.</title>
        <authorList>
            <person name="Feng Y."/>
            <person name="Comes H.P."/>
            <person name="Chen J."/>
            <person name="Zhu S."/>
            <person name="Lu R."/>
            <person name="Zhang X."/>
            <person name="Li P."/>
            <person name="Qiu J."/>
            <person name="Olsen K.M."/>
            <person name="Qiu Y."/>
        </authorList>
    </citation>
    <scope>NUCLEOTIDE SEQUENCE</scope>
    <source>
        <strain evidence="1">KIB01</strain>
    </source>
</reference>
<dbReference type="PANTHER" id="PTHR34427:SF5">
    <property type="entry name" value="DUF4283 DOMAIN-CONTAINING PROTEIN"/>
    <property type="match status" value="1"/>
</dbReference>
<dbReference type="EMBL" id="JANJYI010000001">
    <property type="protein sequence ID" value="KAK2664234.1"/>
    <property type="molecule type" value="Genomic_DNA"/>
</dbReference>
<dbReference type="PANTHER" id="PTHR34427">
    <property type="entry name" value="DUF4283 DOMAIN PROTEIN"/>
    <property type="match status" value="1"/>
</dbReference>
<keyword evidence="2" id="KW-1185">Reference proteome</keyword>
<gene>
    <name evidence="1" type="ORF">Ddye_002808</name>
</gene>
<evidence type="ECO:0000313" key="1">
    <source>
        <dbReference type="EMBL" id="KAK2664234.1"/>
    </source>
</evidence>
<name>A0AAD9XR49_9ROSI</name>
<evidence type="ECO:0008006" key="3">
    <source>
        <dbReference type="Google" id="ProtNLM"/>
    </source>
</evidence>
<accession>A0AAD9XR49</accession>
<comment type="caution">
    <text evidence="1">The sequence shown here is derived from an EMBL/GenBank/DDBJ whole genome shotgun (WGS) entry which is preliminary data.</text>
</comment>
<evidence type="ECO:0000313" key="2">
    <source>
        <dbReference type="Proteomes" id="UP001280121"/>
    </source>
</evidence>
<dbReference type="AlphaFoldDB" id="A0AAD9XR49"/>